<feature type="active site" description="Proton donor" evidence="8 9">
    <location>
        <position position="97"/>
    </location>
</feature>
<evidence type="ECO:0000313" key="12">
    <source>
        <dbReference type="EMBL" id="RAK19802.1"/>
    </source>
</evidence>
<feature type="binding site" evidence="8 10">
    <location>
        <position position="77"/>
    </location>
    <ligand>
        <name>substrate</name>
    </ligand>
</feature>
<organism evidence="12 13">
    <name type="scientific">Flavobacterium aquaticum</name>
    <dbReference type="NCBI Taxonomy" id="1236486"/>
    <lineage>
        <taxon>Bacteria</taxon>
        <taxon>Pseudomonadati</taxon>
        <taxon>Bacteroidota</taxon>
        <taxon>Flavobacteriia</taxon>
        <taxon>Flavobacteriales</taxon>
        <taxon>Flavobacteriaceae</taxon>
        <taxon>Flavobacterium</taxon>
    </lineage>
</organism>
<dbReference type="InterPro" id="IPR018509">
    <property type="entry name" value="DHquinase_II_CS"/>
</dbReference>
<dbReference type="PROSITE" id="PS01029">
    <property type="entry name" value="DEHYDROQUINASE_II"/>
    <property type="match status" value="1"/>
</dbReference>
<dbReference type="PANTHER" id="PTHR21272:SF3">
    <property type="entry name" value="CATABOLIC 3-DEHYDROQUINASE"/>
    <property type="match status" value="1"/>
</dbReference>
<comment type="function">
    <text evidence="2 8">Catalyzes a trans-dehydration via an enolate intermediate.</text>
</comment>
<dbReference type="InterPro" id="IPR001874">
    <property type="entry name" value="DHquinase_II"/>
</dbReference>
<comment type="pathway">
    <text evidence="3 8">Metabolic intermediate biosynthesis; chorismate biosynthesis; chorismate from D-erythrose 4-phosphate and phosphoenolpyruvate: step 3/7.</text>
</comment>
<dbReference type="Proteomes" id="UP000249620">
    <property type="component" value="Unassembled WGS sequence"/>
</dbReference>
<dbReference type="NCBIfam" id="TIGR01088">
    <property type="entry name" value="aroQ"/>
    <property type="match status" value="1"/>
</dbReference>
<comment type="catalytic activity">
    <reaction evidence="1 8">
        <text>3-dehydroquinate = 3-dehydroshikimate + H2O</text>
        <dbReference type="Rhea" id="RHEA:21096"/>
        <dbReference type="ChEBI" id="CHEBI:15377"/>
        <dbReference type="ChEBI" id="CHEBI:16630"/>
        <dbReference type="ChEBI" id="CHEBI:32364"/>
        <dbReference type="EC" id="4.2.1.10"/>
    </reaction>
</comment>
<dbReference type="AlphaFoldDB" id="A0A327YHI9"/>
<feature type="binding site" evidence="8 10">
    <location>
        <begin position="98"/>
        <end position="99"/>
    </location>
    <ligand>
        <name>substrate</name>
    </ligand>
</feature>
<reference evidence="12 13" key="1">
    <citation type="submission" date="2018-06" db="EMBL/GenBank/DDBJ databases">
        <title>Genomic Encyclopedia of Type Strains, Phase III (KMG-III): the genomes of soil and plant-associated and newly described type strains.</title>
        <authorList>
            <person name="Whitman W."/>
        </authorList>
    </citation>
    <scope>NUCLEOTIDE SEQUENCE [LARGE SCALE GENOMIC DNA]</scope>
    <source>
        <strain evidence="12 13">CGMCC 1.12398</strain>
    </source>
</reference>
<comment type="similarity">
    <text evidence="4 8">Belongs to the type-II 3-dehydroquinase family.</text>
</comment>
<dbReference type="UniPathway" id="UPA00053">
    <property type="reaction ID" value="UER00086"/>
</dbReference>
<dbReference type="PIRSF" id="PIRSF001399">
    <property type="entry name" value="DHquinase_II"/>
    <property type="match status" value="1"/>
</dbReference>
<evidence type="ECO:0000256" key="4">
    <source>
        <dbReference type="ARBA" id="ARBA00011037"/>
    </source>
</evidence>
<sequence length="137" mass="15194">MKLIIINGPNLNLLGKREPEVYGNATFESYFEKLQSEFPAITLEYFQSNIEGEIISKIQEVGFSYDGIVLNAGAYTHTSIGIGDAIKAITTPVVEVHISNTFSRESFRHQSYISPNAKGVIIGFGLQSYKLALRAFE</sequence>
<evidence type="ECO:0000256" key="2">
    <source>
        <dbReference type="ARBA" id="ARBA00003924"/>
    </source>
</evidence>
<accession>A0A327YHI9</accession>
<dbReference type="OrthoDB" id="9790793at2"/>
<evidence type="ECO:0000313" key="13">
    <source>
        <dbReference type="Proteomes" id="UP000249620"/>
    </source>
</evidence>
<evidence type="ECO:0000256" key="1">
    <source>
        <dbReference type="ARBA" id="ARBA00001864"/>
    </source>
</evidence>
<comment type="caution">
    <text evidence="12">The sequence shown here is derived from an EMBL/GenBank/DDBJ whole genome shotgun (WGS) entry which is preliminary data.</text>
</comment>
<keyword evidence="13" id="KW-1185">Reference proteome</keyword>
<keyword evidence="7 8" id="KW-0456">Lyase</keyword>
<feature type="active site" description="Proton acceptor" evidence="8 9">
    <location>
        <position position="22"/>
    </location>
</feature>
<dbReference type="GO" id="GO:0019631">
    <property type="term" value="P:quinate catabolic process"/>
    <property type="evidence" value="ECO:0007669"/>
    <property type="project" value="TreeGrafter"/>
</dbReference>
<dbReference type="GO" id="GO:0009073">
    <property type="term" value="P:aromatic amino acid family biosynthetic process"/>
    <property type="evidence" value="ECO:0007669"/>
    <property type="project" value="UniProtKB-KW"/>
</dbReference>
<evidence type="ECO:0000256" key="9">
    <source>
        <dbReference type="PIRSR" id="PIRSR001399-1"/>
    </source>
</evidence>
<evidence type="ECO:0000256" key="6">
    <source>
        <dbReference type="ARBA" id="ARBA00012060"/>
    </source>
</evidence>
<dbReference type="SUPFAM" id="SSF52304">
    <property type="entry name" value="Type II 3-dehydroquinate dehydratase"/>
    <property type="match status" value="1"/>
</dbReference>
<evidence type="ECO:0000256" key="11">
    <source>
        <dbReference type="PIRSR" id="PIRSR001399-3"/>
    </source>
</evidence>
<feature type="binding site" evidence="8 10">
    <location>
        <position position="108"/>
    </location>
    <ligand>
        <name>substrate</name>
    </ligand>
</feature>
<evidence type="ECO:0000256" key="10">
    <source>
        <dbReference type="PIRSR" id="PIRSR001399-2"/>
    </source>
</evidence>
<dbReference type="NCBIfam" id="NF003807">
    <property type="entry name" value="PRK05395.1-4"/>
    <property type="match status" value="1"/>
</dbReference>
<keyword evidence="8" id="KW-0028">Amino-acid biosynthesis</keyword>
<gene>
    <name evidence="8" type="primary">aroQ</name>
    <name evidence="12" type="ORF">B0I03_10963</name>
</gene>
<feature type="binding site" evidence="8 10">
    <location>
        <position position="71"/>
    </location>
    <ligand>
        <name>substrate</name>
    </ligand>
</feature>
<dbReference type="HAMAP" id="MF_00169">
    <property type="entry name" value="AroQ"/>
    <property type="match status" value="1"/>
</dbReference>
<proteinExistence type="inferred from homology"/>
<protein>
    <recommendedName>
        <fullName evidence="6 8">3-dehydroquinate dehydratase</fullName>
        <shortName evidence="8">3-dehydroquinase</shortName>
        <ecNumber evidence="6 8">4.2.1.10</ecNumber>
    </recommendedName>
    <alternativeName>
        <fullName evidence="8">Type II DHQase</fullName>
    </alternativeName>
</protein>
<dbReference type="GO" id="GO:0009423">
    <property type="term" value="P:chorismate biosynthetic process"/>
    <property type="evidence" value="ECO:0007669"/>
    <property type="project" value="UniProtKB-UniRule"/>
</dbReference>
<keyword evidence="8" id="KW-0057">Aromatic amino acid biosynthesis</keyword>
<dbReference type="InterPro" id="IPR036441">
    <property type="entry name" value="DHquinase_II_sf"/>
</dbReference>
<evidence type="ECO:0000256" key="8">
    <source>
        <dbReference type="HAMAP-Rule" id="MF_00169"/>
    </source>
</evidence>
<dbReference type="GO" id="GO:0008652">
    <property type="term" value="P:amino acid biosynthetic process"/>
    <property type="evidence" value="ECO:0007669"/>
    <property type="project" value="UniProtKB-KW"/>
</dbReference>
<comment type="subunit">
    <text evidence="5 8">Homododecamer.</text>
</comment>
<evidence type="ECO:0000256" key="7">
    <source>
        <dbReference type="ARBA" id="ARBA00023239"/>
    </source>
</evidence>
<feature type="site" description="Transition state stabilizer" evidence="8 11">
    <location>
        <position position="17"/>
    </location>
</feature>
<dbReference type="Gene3D" id="3.40.50.9100">
    <property type="entry name" value="Dehydroquinase, class II"/>
    <property type="match status" value="1"/>
</dbReference>
<feature type="binding site" evidence="8 10">
    <location>
        <position position="84"/>
    </location>
    <ligand>
        <name>substrate</name>
    </ligand>
</feature>
<dbReference type="Pfam" id="PF01220">
    <property type="entry name" value="DHquinase_II"/>
    <property type="match status" value="1"/>
</dbReference>
<dbReference type="EMBL" id="QLMI01000009">
    <property type="protein sequence ID" value="RAK19802.1"/>
    <property type="molecule type" value="Genomic_DNA"/>
</dbReference>
<dbReference type="CDD" id="cd00466">
    <property type="entry name" value="DHQase_II"/>
    <property type="match status" value="1"/>
</dbReference>
<name>A0A327YHI9_9FLAO</name>
<dbReference type="GO" id="GO:0003855">
    <property type="term" value="F:3-dehydroquinate dehydratase activity"/>
    <property type="evidence" value="ECO:0007669"/>
    <property type="project" value="UniProtKB-UniRule"/>
</dbReference>
<dbReference type="PANTHER" id="PTHR21272">
    <property type="entry name" value="CATABOLIC 3-DEHYDROQUINASE"/>
    <property type="match status" value="1"/>
</dbReference>
<dbReference type="NCBIfam" id="NF003806">
    <property type="entry name" value="PRK05395.1-3"/>
    <property type="match status" value="1"/>
</dbReference>
<evidence type="ECO:0000256" key="3">
    <source>
        <dbReference type="ARBA" id="ARBA00004902"/>
    </source>
</evidence>
<dbReference type="EC" id="4.2.1.10" evidence="6 8"/>
<dbReference type="NCBIfam" id="NF003805">
    <property type="entry name" value="PRK05395.1-2"/>
    <property type="match status" value="1"/>
</dbReference>
<dbReference type="RefSeq" id="WP_111567781.1">
    <property type="nucleotide sequence ID" value="NZ_QLMI01000009.1"/>
</dbReference>
<evidence type="ECO:0000256" key="5">
    <source>
        <dbReference type="ARBA" id="ARBA00011193"/>
    </source>
</evidence>